<sequence>MEILNMFLGALRMTSAGMWLRFGCLGVLLSCSPTADCHPVVESALYAALVAVAWLIYRCDRKRFKRIADYLEKY</sequence>
<keyword evidence="1" id="KW-0812">Transmembrane</keyword>
<dbReference type="EMBL" id="AYYC01000639">
    <property type="protein sequence ID" value="ETK04557.1"/>
    <property type="molecule type" value="Genomic_DNA"/>
</dbReference>
<comment type="caution">
    <text evidence="2">The sequence shown here is derived from an EMBL/GenBank/DDBJ whole genome shotgun (WGS) entry which is preliminary data.</text>
</comment>
<reference evidence="2 3" key="1">
    <citation type="submission" date="2013-11" db="EMBL/GenBank/DDBJ databases">
        <title>Single cell genomics of uncultured Tannerella BU063 (oral taxon 286).</title>
        <authorList>
            <person name="Beall C.J."/>
            <person name="Campbell A.G."/>
            <person name="Griffen A.L."/>
            <person name="Podar M."/>
            <person name="Leys E.J."/>
        </authorList>
    </citation>
    <scope>NUCLEOTIDE SEQUENCE [LARGE SCALE GENOMIC DNA]</scope>
    <source>
        <strain evidence="2">Cell 5</strain>
    </source>
</reference>
<organism evidence="2 3">
    <name type="scientific">Tannerella sp. oral taxon BU063 isolate Cell 5</name>
    <dbReference type="NCBI Taxonomy" id="1410950"/>
    <lineage>
        <taxon>Bacteria</taxon>
        <taxon>Pseudomonadati</taxon>
        <taxon>Bacteroidota</taxon>
        <taxon>Bacteroidia</taxon>
        <taxon>Bacteroidales</taxon>
        <taxon>Tannerellaceae</taxon>
        <taxon>Tannerella</taxon>
    </lineage>
</organism>
<evidence type="ECO:0000256" key="1">
    <source>
        <dbReference type="SAM" id="Phobius"/>
    </source>
</evidence>
<dbReference type="PATRIC" id="fig|1410950.3.peg.1153"/>
<keyword evidence="1" id="KW-0472">Membrane</keyword>
<keyword evidence="1" id="KW-1133">Transmembrane helix</keyword>
<dbReference type="Proteomes" id="UP000018872">
    <property type="component" value="Unassembled WGS sequence"/>
</dbReference>
<accession>W2CDK7</accession>
<dbReference type="AlphaFoldDB" id="W2CDK7"/>
<evidence type="ECO:0000313" key="3">
    <source>
        <dbReference type="Proteomes" id="UP000018872"/>
    </source>
</evidence>
<gene>
    <name evidence="2" type="ORF">T229_08320</name>
</gene>
<proteinExistence type="predicted"/>
<name>W2CDK7_9BACT</name>
<protein>
    <submittedName>
        <fullName evidence="2">Uncharacterized protein</fullName>
    </submittedName>
</protein>
<evidence type="ECO:0000313" key="2">
    <source>
        <dbReference type="EMBL" id="ETK04557.1"/>
    </source>
</evidence>
<feature type="transmembrane region" description="Helical" evidence="1">
    <location>
        <begin position="43"/>
        <end position="59"/>
    </location>
</feature>